<dbReference type="AlphaFoldDB" id="A0A914QR33"/>
<sequence>MHAVSVYGVPLGFNPRLSSRAEILAIKPTKDKKSELTLKLKDIGPERDINTKSLGVRTCCDFKFIGQDPELIVIGQAWSEIIEKSKKNMPIGGVFKIKFFPNAPYKSGPFAEEVPFQFALNSMTDVLVPQEDEPRTIQKRKAKKTNDQAPKKKRAPYILDDEEEEES</sequence>
<name>A0A914QR33_9BILA</name>
<organism evidence="2 3">
    <name type="scientific">Panagrolaimus davidi</name>
    <dbReference type="NCBI Taxonomy" id="227884"/>
    <lineage>
        <taxon>Eukaryota</taxon>
        <taxon>Metazoa</taxon>
        <taxon>Ecdysozoa</taxon>
        <taxon>Nematoda</taxon>
        <taxon>Chromadorea</taxon>
        <taxon>Rhabditida</taxon>
        <taxon>Tylenchina</taxon>
        <taxon>Panagrolaimomorpha</taxon>
        <taxon>Panagrolaimoidea</taxon>
        <taxon>Panagrolaimidae</taxon>
        <taxon>Panagrolaimus</taxon>
    </lineage>
</organism>
<evidence type="ECO:0000313" key="3">
    <source>
        <dbReference type="WBParaSite" id="PDA_v2.g5934.t1"/>
    </source>
</evidence>
<dbReference type="WBParaSite" id="PDA_v2.g5934.t1">
    <property type="protein sequence ID" value="PDA_v2.g5934.t1"/>
    <property type="gene ID" value="PDA_v2.g5934"/>
</dbReference>
<protein>
    <submittedName>
        <fullName evidence="3">Uncharacterized protein</fullName>
    </submittedName>
</protein>
<dbReference type="Proteomes" id="UP000887578">
    <property type="component" value="Unplaced"/>
</dbReference>
<keyword evidence="2" id="KW-1185">Reference proteome</keyword>
<reference evidence="3" key="1">
    <citation type="submission" date="2022-11" db="UniProtKB">
        <authorList>
            <consortium name="WormBaseParasite"/>
        </authorList>
    </citation>
    <scope>IDENTIFICATION</scope>
</reference>
<feature type="region of interest" description="Disordered" evidence="1">
    <location>
        <begin position="129"/>
        <end position="167"/>
    </location>
</feature>
<proteinExistence type="predicted"/>
<evidence type="ECO:0000256" key="1">
    <source>
        <dbReference type="SAM" id="MobiDB-lite"/>
    </source>
</evidence>
<accession>A0A914QR33</accession>
<evidence type="ECO:0000313" key="2">
    <source>
        <dbReference type="Proteomes" id="UP000887578"/>
    </source>
</evidence>